<dbReference type="PROSITE" id="PS50001">
    <property type="entry name" value="SH2"/>
    <property type="match status" value="2"/>
</dbReference>
<dbReference type="SUPFAM" id="SSF55550">
    <property type="entry name" value="SH2 domain"/>
    <property type="match status" value="2"/>
</dbReference>
<dbReference type="Pfam" id="PF00017">
    <property type="entry name" value="SH2"/>
    <property type="match status" value="2"/>
</dbReference>
<dbReference type="InterPro" id="IPR000980">
    <property type="entry name" value="SH2"/>
</dbReference>
<feature type="non-terminal residue" evidence="5">
    <location>
        <position position="1"/>
    </location>
</feature>
<protein>
    <recommendedName>
        <fullName evidence="4">SH2 domain-containing protein</fullName>
    </recommendedName>
</protein>
<name>A0A0B7BXP8_9EUPU</name>
<reference evidence="5" key="1">
    <citation type="submission" date="2014-12" db="EMBL/GenBank/DDBJ databases">
        <title>Insight into the proteome of Arion vulgaris.</title>
        <authorList>
            <person name="Aradska J."/>
            <person name="Bulat T."/>
            <person name="Smidak R."/>
            <person name="Sarate P."/>
            <person name="Gangsoo J."/>
            <person name="Sialana F."/>
            <person name="Bilban M."/>
            <person name="Lubec G."/>
        </authorList>
    </citation>
    <scope>NUCLEOTIDE SEQUENCE</scope>
    <source>
        <tissue evidence="5">Skin</tissue>
    </source>
</reference>
<keyword evidence="1 2" id="KW-0727">SH2 domain</keyword>
<evidence type="ECO:0000256" key="2">
    <source>
        <dbReference type="PROSITE-ProRule" id="PRU00191"/>
    </source>
</evidence>
<feature type="domain" description="SH2" evidence="4">
    <location>
        <begin position="305"/>
        <end position="410"/>
    </location>
</feature>
<dbReference type="GO" id="GO:0046854">
    <property type="term" value="P:phosphatidylinositol phosphate biosynthetic process"/>
    <property type="evidence" value="ECO:0007669"/>
    <property type="project" value="TreeGrafter"/>
</dbReference>
<feature type="domain" description="SH2" evidence="4">
    <location>
        <begin position="41"/>
        <end position="135"/>
    </location>
</feature>
<dbReference type="PANTHER" id="PTHR10155:SF10">
    <property type="entry name" value="PI3K21B, ISOFORM B"/>
    <property type="match status" value="1"/>
</dbReference>
<evidence type="ECO:0000256" key="1">
    <source>
        <dbReference type="ARBA" id="ARBA00022999"/>
    </source>
</evidence>
<dbReference type="GO" id="GO:0005942">
    <property type="term" value="C:phosphatidylinositol 3-kinase complex"/>
    <property type="evidence" value="ECO:0007669"/>
    <property type="project" value="TreeGrafter"/>
</dbReference>
<evidence type="ECO:0000313" key="5">
    <source>
        <dbReference type="EMBL" id="CEK97156.1"/>
    </source>
</evidence>
<accession>A0A0B7BXP8</accession>
<proteinExistence type="predicted"/>
<dbReference type="GO" id="GO:0046935">
    <property type="term" value="F:1-phosphatidylinositol-3-kinase regulator activity"/>
    <property type="evidence" value="ECO:0007669"/>
    <property type="project" value="TreeGrafter"/>
</dbReference>
<feature type="region of interest" description="Disordered" evidence="3">
    <location>
        <begin position="1"/>
        <end position="33"/>
    </location>
</feature>
<sequence length="424" mass="48889">LDDSGEELSSPCRGHYSDNERSDSPSTSILRLNDDSRMPSCYWGDISRSDAEERLRGLPDGSFLVRDSTTPGAYTLTLRYDGQNRCIKIMCNEGKYGLKLNECRFDSILSLVEHYTKYTLAEFNRRLTTRLLHPVRKLQSRRINLYDALSVLADRGRELMTERKKYINLLEKEKETNCALKLSQMEAQAYRNAIEMMESFITCPDQNQEDLEKLDTENKKVLNRNKSLAVHLHMSFIDQGAAKIQTIKLKEEEMTRLSHVLNAHVTKMMDMEVYCSQIKEQVLECGAKPEMVECILGDDVLESPWDSSLWLVDCSRDEAVIQLKDMEVGTFLVRSKNELDKPYALSIVCSNEDGSQDVKHCVIYHPQDRGYGFRTDSAVFNSIDELISKHAHKSIRIYFYRVDTCLLYPVFLDRSRESGCEQLF</sequence>
<dbReference type="SMART" id="SM00252">
    <property type="entry name" value="SH2"/>
    <property type="match status" value="2"/>
</dbReference>
<dbReference type="EMBL" id="HACG01050291">
    <property type="protein sequence ID" value="CEK97156.1"/>
    <property type="molecule type" value="Transcribed_RNA"/>
</dbReference>
<dbReference type="GO" id="GO:0008286">
    <property type="term" value="P:insulin receptor signaling pathway"/>
    <property type="evidence" value="ECO:0007669"/>
    <property type="project" value="TreeGrafter"/>
</dbReference>
<evidence type="ECO:0000256" key="3">
    <source>
        <dbReference type="SAM" id="MobiDB-lite"/>
    </source>
</evidence>
<dbReference type="PANTHER" id="PTHR10155">
    <property type="entry name" value="PHOSPHATIDYLINOSITOL 3-KINASE REGULATORY SUBUNIT"/>
    <property type="match status" value="1"/>
</dbReference>
<evidence type="ECO:0000259" key="4">
    <source>
        <dbReference type="PROSITE" id="PS50001"/>
    </source>
</evidence>
<organism evidence="5">
    <name type="scientific">Arion vulgaris</name>
    <dbReference type="NCBI Taxonomy" id="1028688"/>
    <lineage>
        <taxon>Eukaryota</taxon>
        <taxon>Metazoa</taxon>
        <taxon>Spiralia</taxon>
        <taxon>Lophotrochozoa</taxon>
        <taxon>Mollusca</taxon>
        <taxon>Gastropoda</taxon>
        <taxon>Heterobranchia</taxon>
        <taxon>Euthyneura</taxon>
        <taxon>Panpulmonata</taxon>
        <taxon>Eupulmonata</taxon>
        <taxon>Stylommatophora</taxon>
        <taxon>Helicina</taxon>
        <taxon>Arionoidea</taxon>
        <taxon>Arionidae</taxon>
        <taxon>Arion</taxon>
    </lineage>
</organism>
<dbReference type="Gene3D" id="3.30.505.10">
    <property type="entry name" value="SH2 domain"/>
    <property type="match status" value="2"/>
</dbReference>
<gene>
    <name evidence="5" type="primary">ORF214848</name>
</gene>
<dbReference type="PRINTS" id="PR00401">
    <property type="entry name" value="SH2DOMAIN"/>
</dbReference>
<dbReference type="AlphaFoldDB" id="A0A0B7BXP8"/>
<dbReference type="PRINTS" id="PR00678">
    <property type="entry name" value="PI3KINASEP85"/>
</dbReference>
<dbReference type="InterPro" id="IPR036860">
    <property type="entry name" value="SH2_dom_sf"/>
</dbReference>